<proteinExistence type="evidence at protein level"/>
<dbReference type="Pfam" id="PF00313">
    <property type="entry name" value="CSD"/>
    <property type="match status" value="1"/>
</dbReference>
<accession>A0A9L0S6S5</accession>
<evidence type="ECO:0000256" key="1">
    <source>
        <dbReference type="ARBA" id="ARBA00022553"/>
    </source>
</evidence>
<dbReference type="Gene3D" id="2.40.50.140">
    <property type="entry name" value="Nucleic acid-binding proteins"/>
    <property type="match status" value="1"/>
</dbReference>
<dbReference type="Ensembl" id="ENSECAT00000093034.1">
    <property type="protein sequence ID" value="ENSECAP00000069734.1"/>
    <property type="gene ID" value="ENSECAG00000019386.4"/>
</dbReference>
<dbReference type="PROSITE" id="PS00352">
    <property type="entry name" value="CSD_1"/>
    <property type="match status" value="1"/>
</dbReference>
<dbReference type="PANTHER" id="PTHR12962:SF3">
    <property type="entry name" value="CALCIUM-REGULATED HEAT-STABLE PROTEIN 1"/>
    <property type="match status" value="1"/>
</dbReference>
<dbReference type="PROSITE" id="PS51857">
    <property type="entry name" value="CSD_2"/>
    <property type="match status" value="1"/>
</dbReference>
<dbReference type="SMART" id="SM00357">
    <property type="entry name" value="CSP"/>
    <property type="match status" value="1"/>
</dbReference>
<dbReference type="PANTHER" id="PTHR12962">
    <property type="entry name" value="CALCIUM-REGULATED HEAT STABLE PROTEIN CRHSP-24-RELATED"/>
    <property type="match status" value="1"/>
</dbReference>
<reference evidence="4 5" key="1">
    <citation type="journal article" date="2009" name="Science">
        <title>Genome sequence, comparative analysis, and population genetics of the domestic horse.</title>
        <authorList>
            <consortium name="Broad Institute Genome Sequencing Platform"/>
            <consortium name="Broad Institute Whole Genome Assembly Team"/>
            <person name="Wade C.M."/>
            <person name="Giulotto E."/>
            <person name="Sigurdsson S."/>
            <person name="Zoli M."/>
            <person name="Gnerre S."/>
            <person name="Imsland F."/>
            <person name="Lear T.L."/>
            <person name="Adelson D.L."/>
            <person name="Bailey E."/>
            <person name="Bellone R.R."/>
            <person name="Bloecker H."/>
            <person name="Distl O."/>
            <person name="Edgar R.C."/>
            <person name="Garber M."/>
            <person name="Leeb T."/>
            <person name="Mauceli E."/>
            <person name="MacLeod J.N."/>
            <person name="Penedo M.C.T."/>
            <person name="Raison J.M."/>
            <person name="Sharpe T."/>
            <person name="Vogel J."/>
            <person name="Andersson L."/>
            <person name="Antczak D.F."/>
            <person name="Biagi T."/>
            <person name="Binns M.M."/>
            <person name="Chowdhary B.P."/>
            <person name="Coleman S.J."/>
            <person name="Della Valle G."/>
            <person name="Fryc S."/>
            <person name="Guerin G."/>
            <person name="Hasegawa T."/>
            <person name="Hill E.W."/>
            <person name="Jurka J."/>
            <person name="Kiialainen A."/>
            <person name="Lindgren G."/>
            <person name="Liu J."/>
            <person name="Magnani E."/>
            <person name="Mickelson J.R."/>
            <person name="Murray J."/>
            <person name="Nergadze S.G."/>
            <person name="Onofrio R."/>
            <person name="Pedroni S."/>
            <person name="Piras M.F."/>
            <person name="Raudsepp T."/>
            <person name="Rocchi M."/>
            <person name="Roeed K.H."/>
            <person name="Ryder O.A."/>
            <person name="Searle S."/>
            <person name="Skow L."/>
            <person name="Swinburne J.E."/>
            <person name="Syvaenen A.C."/>
            <person name="Tozaki T."/>
            <person name="Valberg S.J."/>
            <person name="Vaudin M."/>
            <person name="White J.R."/>
            <person name="Zody M.C."/>
            <person name="Lander E.S."/>
            <person name="Lindblad-Toh K."/>
        </authorList>
    </citation>
    <scope>NUCLEOTIDE SEQUENCE [LARGE SCALE GENOMIC DNA]</scope>
    <source>
        <strain evidence="4 5">Thoroughbred</strain>
    </source>
</reference>
<dbReference type="InterPro" id="IPR011129">
    <property type="entry name" value="CSD"/>
</dbReference>
<dbReference type="SUPFAM" id="SSF50249">
    <property type="entry name" value="Nucleic acid-binding proteins"/>
    <property type="match status" value="1"/>
</dbReference>
<dbReference type="InterPro" id="IPR012340">
    <property type="entry name" value="NA-bd_OB-fold"/>
</dbReference>
<dbReference type="GeneTree" id="ENSGT00390000000022"/>
<organism evidence="4 5">
    <name type="scientific">Equus caballus</name>
    <name type="common">Horse</name>
    <dbReference type="NCBI Taxonomy" id="9796"/>
    <lineage>
        <taxon>Eukaryota</taxon>
        <taxon>Metazoa</taxon>
        <taxon>Chordata</taxon>
        <taxon>Craniata</taxon>
        <taxon>Vertebrata</taxon>
        <taxon>Euteleostomi</taxon>
        <taxon>Mammalia</taxon>
        <taxon>Eutheria</taxon>
        <taxon>Laurasiatheria</taxon>
        <taxon>Perissodactyla</taxon>
        <taxon>Equidae</taxon>
        <taxon>Equus</taxon>
    </lineage>
</organism>
<feature type="compositionally biased region" description="Low complexity" evidence="2">
    <location>
        <begin position="80"/>
        <end position="89"/>
    </location>
</feature>
<dbReference type="CDD" id="cd04458">
    <property type="entry name" value="CSP_CDS"/>
    <property type="match status" value="1"/>
</dbReference>
<dbReference type="FunFam" id="2.40.50.140:FF:000086">
    <property type="entry name" value="Cold shock domain-containing protein C2"/>
    <property type="match status" value="1"/>
</dbReference>
<dbReference type="GO" id="GO:0003676">
    <property type="term" value="F:nucleic acid binding"/>
    <property type="evidence" value="ECO:0007669"/>
    <property type="project" value="InterPro"/>
</dbReference>
<dbReference type="InterPro" id="IPR002059">
    <property type="entry name" value="CSP_DNA-bd"/>
</dbReference>
<reference evidence="4" key="2">
    <citation type="submission" date="2025-08" db="UniProtKB">
        <authorList>
            <consortium name="Ensembl"/>
        </authorList>
    </citation>
    <scope>IDENTIFICATION</scope>
    <source>
        <strain evidence="4">Thoroughbred</strain>
    </source>
</reference>
<keyword evidence="1" id="KW-0597">Phosphoprotein</keyword>
<evidence type="ECO:0007829" key="6">
    <source>
        <dbReference type="PeptideAtlas" id="A0A9L0S6S5"/>
    </source>
</evidence>
<protein>
    <submittedName>
        <fullName evidence="4">Calcium regulated heat stable protein 1</fullName>
    </submittedName>
</protein>
<dbReference type="InterPro" id="IPR019844">
    <property type="entry name" value="CSD_CS"/>
</dbReference>
<feature type="region of interest" description="Disordered" evidence="2">
    <location>
        <begin position="80"/>
        <end position="135"/>
    </location>
</feature>
<gene>
    <name evidence="4" type="primary">CARHSP1</name>
</gene>
<evidence type="ECO:0000313" key="5">
    <source>
        <dbReference type="Proteomes" id="UP000002281"/>
    </source>
</evidence>
<dbReference type="InterPro" id="IPR052069">
    <property type="entry name" value="Ca-reg_mRNA-binding_domain"/>
</dbReference>
<sequence length="233" mass="25202">MCTRARVGADAQVAPEGHVRSHIHVHTHHTRAEPNAPIQSCAHTAAHLYTCVQTHTDGRTWHSSPVCLGMPLRLSLLRAEAPPRSAMSSEPPPPAQPPTHQASVGLLDTQQARDRSPSPLRGHVVPSPLPTRRTRTFSATVRASQGPVYKGVCKCFCRSKGHGFITPADGGPDIFLHISDVEGEYVPVEGDEVTYKMCSIPPKNEKLQAVEVVITHLAPGTKHETWSGHVVSS</sequence>
<feature type="domain" description="CSD" evidence="3">
    <location>
        <begin position="148"/>
        <end position="214"/>
    </location>
</feature>
<keyword evidence="6" id="KW-1267">Proteomics identification</keyword>
<name>A0A9L0S6S5_HORSE</name>
<evidence type="ECO:0000259" key="3">
    <source>
        <dbReference type="PROSITE" id="PS51857"/>
    </source>
</evidence>
<dbReference type="Proteomes" id="UP000002281">
    <property type="component" value="Chromosome 13"/>
</dbReference>
<reference evidence="4" key="3">
    <citation type="submission" date="2025-09" db="UniProtKB">
        <authorList>
            <consortium name="Ensembl"/>
        </authorList>
    </citation>
    <scope>IDENTIFICATION</scope>
    <source>
        <strain evidence="4">Thoroughbred</strain>
    </source>
</reference>
<evidence type="ECO:0000313" key="4">
    <source>
        <dbReference type="Ensembl" id="ENSECAP00000069734.1"/>
    </source>
</evidence>
<dbReference type="AlphaFoldDB" id="A0A9L0S6S5"/>
<evidence type="ECO:0000256" key="2">
    <source>
        <dbReference type="SAM" id="MobiDB-lite"/>
    </source>
</evidence>
<keyword evidence="5" id="KW-1185">Reference proteome</keyword>